<protein>
    <submittedName>
        <fullName evidence="5">Glycosyltransferase family 32 protein</fullName>
    </submittedName>
</protein>
<dbReference type="OrthoDB" id="409543at2759"/>
<dbReference type="GO" id="GO:0016020">
    <property type="term" value="C:membrane"/>
    <property type="evidence" value="ECO:0007669"/>
    <property type="project" value="GOC"/>
</dbReference>
<dbReference type="VEuPathDB" id="FungiDB:G647_01323"/>
<dbReference type="SUPFAM" id="SSF53448">
    <property type="entry name" value="Nucleotide-diphospho-sugar transferases"/>
    <property type="match status" value="1"/>
</dbReference>
<feature type="compositionally biased region" description="Low complexity" evidence="3">
    <location>
        <begin position="57"/>
        <end position="70"/>
    </location>
</feature>
<evidence type="ECO:0000256" key="1">
    <source>
        <dbReference type="ARBA" id="ARBA00009003"/>
    </source>
</evidence>
<dbReference type="InterPro" id="IPR051706">
    <property type="entry name" value="Glycosyltransferase_domain"/>
</dbReference>
<dbReference type="STRING" id="86049.A0A1C1CDI6"/>
<feature type="region of interest" description="Disordered" evidence="3">
    <location>
        <begin position="57"/>
        <end position="82"/>
    </location>
</feature>
<gene>
    <name evidence="5" type="ORF">CLCR_01989</name>
</gene>
<dbReference type="Pfam" id="PF04488">
    <property type="entry name" value="Gly_transf_sug"/>
    <property type="match status" value="1"/>
</dbReference>
<sequence length="396" mass="44768">MGNMDSSPSRNGSPLQQIYGSRRSLRWIACLVLAALAIIYMTGSTYDPAAMGSGLGTNTSTGSGSTSHTSSWRHSHKKQAKSLRPVELMKRPISRDLQAIPKLIHQSWSSTELPAKFERWSATCRQQHPDWEWVLWTDEDNEELVRTHFPWLLKTYLGLPGVIYRADLVRNLYMYMFGGVYADLDVECLRPQDQMFAEFNVSTVTHGKPKSQAANLPKSGRKAFFGRMGTDTGSSNSIPNAWMASTPGHPFFLIVLESVMKQISEGNTDSVEGATGPGKLYDMINEYNEPEGKWVGEALDKHVAKNPTAKQFNPRKGLKHSVEVLPFQYIYPYSWERDGEAFREICWATKNDFSAERCKQLLATDHWPSYTITYWSHTWTSGGHDEGNVQKLDQDQ</sequence>
<dbReference type="VEuPathDB" id="FungiDB:CLCR_01989"/>
<evidence type="ECO:0000256" key="2">
    <source>
        <dbReference type="ARBA" id="ARBA00022679"/>
    </source>
</evidence>
<dbReference type="PANTHER" id="PTHR32385:SF23">
    <property type="entry name" value="NUCLEOTIDE-DIPHOSPHO-SUGAR TRANSFERASE"/>
    <property type="match status" value="1"/>
</dbReference>
<evidence type="ECO:0000313" key="5">
    <source>
        <dbReference type="EMBL" id="OCT46594.1"/>
    </source>
</evidence>
<dbReference type="GO" id="GO:0051999">
    <property type="term" value="P:mannosyl-inositol phosphorylceramide biosynthetic process"/>
    <property type="evidence" value="ECO:0007669"/>
    <property type="project" value="TreeGrafter"/>
</dbReference>
<comment type="similarity">
    <text evidence="1">Belongs to the glycosyltransferase 32 family.</text>
</comment>
<accession>A0A1C1CDI6</accession>
<dbReference type="Proteomes" id="UP000094526">
    <property type="component" value="Unassembled WGS sequence"/>
</dbReference>
<reference evidence="6" key="1">
    <citation type="submission" date="2015-07" db="EMBL/GenBank/DDBJ databases">
        <authorList>
            <person name="Teixeira M.M."/>
            <person name="Souza R.C."/>
            <person name="Almeida L.G."/>
            <person name="Vicente V.A."/>
            <person name="de Hoog S."/>
            <person name="Bocca A.L."/>
            <person name="de Almeida S.R."/>
            <person name="Vasconcelos A.T."/>
            <person name="Felipe M.S."/>
        </authorList>
    </citation>
    <scope>NUCLEOTIDE SEQUENCE [LARGE SCALE GENOMIC DNA]</scope>
    <source>
        <strain evidence="6">KSF</strain>
    </source>
</reference>
<keyword evidence="4" id="KW-1133">Transmembrane helix</keyword>
<keyword evidence="6" id="KW-1185">Reference proteome</keyword>
<keyword evidence="2 5" id="KW-0808">Transferase</keyword>
<evidence type="ECO:0000313" key="6">
    <source>
        <dbReference type="Proteomes" id="UP000094526"/>
    </source>
</evidence>
<dbReference type="InterPro" id="IPR007577">
    <property type="entry name" value="GlycoTrfase_DXD_sugar-bd_CS"/>
</dbReference>
<name>A0A1C1CDI6_9EURO</name>
<evidence type="ECO:0000256" key="4">
    <source>
        <dbReference type="SAM" id="Phobius"/>
    </source>
</evidence>
<keyword evidence="4" id="KW-0472">Membrane</keyword>
<keyword evidence="4" id="KW-0812">Transmembrane</keyword>
<evidence type="ECO:0000256" key="3">
    <source>
        <dbReference type="SAM" id="MobiDB-lite"/>
    </source>
</evidence>
<dbReference type="EMBL" id="LGRB01000015">
    <property type="protein sequence ID" value="OCT46594.1"/>
    <property type="molecule type" value="Genomic_DNA"/>
</dbReference>
<dbReference type="eggNOG" id="ENOG502S433">
    <property type="taxonomic scope" value="Eukaryota"/>
</dbReference>
<dbReference type="AlphaFoldDB" id="A0A1C1CDI6"/>
<feature type="compositionally biased region" description="Basic residues" evidence="3">
    <location>
        <begin position="71"/>
        <end position="81"/>
    </location>
</feature>
<dbReference type="Gene3D" id="3.90.550.20">
    <property type="match status" value="1"/>
</dbReference>
<dbReference type="InterPro" id="IPR029044">
    <property type="entry name" value="Nucleotide-diphossugar_trans"/>
</dbReference>
<feature type="transmembrane region" description="Helical" evidence="4">
    <location>
        <begin position="25"/>
        <end position="43"/>
    </location>
</feature>
<comment type="caution">
    <text evidence="5">The sequence shown here is derived from an EMBL/GenBank/DDBJ whole genome shotgun (WGS) entry which is preliminary data.</text>
</comment>
<dbReference type="PANTHER" id="PTHR32385">
    <property type="entry name" value="MANNOSYL PHOSPHORYLINOSITOL CERAMIDE SYNTHASE"/>
    <property type="match status" value="1"/>
</dbReference>
<organism evidence="5 6">
    <name type="scientific">Cladophialophora carrionii</name>
    <dbReference type="NCBI Taxonomy" id="86049"/>
    <lineage>
        <taxon>Eukaryota</taxon>
        <taxon>Fungi</taxon>
        <taxon>Dikarya</taxon>
        <taxon>Ascomycota</taxon>
        <taxon>Pezizomycotina</taxon>
        <taxon>Eurotiomycetes</taxon>
        <taxon>Chaetothyriomycetidae</taxon>
        <taxon>Chaetothyriales</taxon>
        <taxon>Herpotrichiellaceae</taxon>
        <taxon>Cladophialophora</taxon>
    </lineage>
</organism>
<proteinExistence type="inferred from homology"/>
<dbReference type="GO" id="GO:0000030">
    <property type="term" value="F:mannosyltransferase activity"/>
    <property type="evidence" value="ECO:0007669"/>
    <property type="project" value="TreeGrafter"/>
</dbReference>